<organism evidence="2 3">
    <name type="scientific">Desulfoprunum benzoelyticum</name>
    <dbReference type="NCBI Taxonomy" id="1506996"/>
    <lineage>
        <taxon>Bacteria</taxon>
        <taxon>Pseudomonadati</taxon>
        <taxon>Thermodesulfobacteriota</taxon>
        <taxon>Desulfobulbia</taxon>
        <taxon>Desulfobulbales</taxon>
        <taxon>Desulfobulbaceae</taxon>
        <taxon>Desulfoprunum</taxon>
    </lineage>
</organism>
<accession>A0A840V5W5</accession>
<reference evidence="2 3" key="1">
    <citation type="submission" date="2020-08" db="EMBL/GenBank/DDBJ databases">
        <title>Genomic Encyclopedia of Type Strains, Phase IV (KMG-IV): sequencing the most valuable type-strain genomes for metagenomic binning, comparative biology and taxonomic classification.</title>
        <authorList>
            <person name="Goeker M."/>
        </authorList>
    </citation>
    <scope>NUCLEOTIDE SEQUENCE [LARGE SCALE GENOMIC DNA]</scope>
    <source>
        <strain evidence="2 3">DSM 28570</strain>
    </source>
</reference>
<dbReference type="EMBL" id="JACHEO010000012">
    <property type="protein sequence ID" value="MBB5348441.1"/>
    <property type="molecule type" value="Genomic_DNA"/>
</dbReference>
<protein>
    <submittedName>
        <fullName evidence="2">Skp family chaperone for outer membrane proteins</fullName>
    </submittedName>
</protein>
<gene>
    <name evidence="2" type="ORF">HNQ81_002177</name>
</gene>
<evidence type="ECO:0000256" key="1">
    <source>
        <dbReference type="SAM" id="MobiDB-lite"/>
    </source>
</evidence>
<dbReference type="AlphaFoldDB" id="A0A840V5W5"/>
<dbReference type="Proteomes" id="UP000539642">
    <property type="component" value="Unassembled WGS sequence"/>
</dbReference>
<evidence type="ECO:0000313" key="3">
    <source>
        <dbReference type="Proteomes" id="UP000539642"/>
    </source>
</evidence>
<feature type="region of interest" description="Disordered" evidence="1">
    <location>
        <begin position="98"/>
        <end position="119"/>
    </location>
</feature>
<evidence type="ECO:0000313" key="2">
    <source>
        <dbReference type="EMBL" id="MBB5348441.1"/>
    </source>
</evidence>
<comment type="caution">
    <text evidence="2">The sequence shown here is derived from an EMBL/GenBank/DDBJ whole genome shotgun (WGS) entry which is preliminary data.</text>
</comment>
<proteinExistence type="predicted"/>
<feature type="compositionally biased region" description="Basic and acidic residues" evidence="1">
    <location>
        <begin position="109"/>
        <end position="119"/>
    </location>
</feature>
<dbReference type="RefSeq" id="WP_183351187.1">
    <property type="nucleotide sequence ID" value="NZ_JACHEO010000012.1"/>
</dbReference>
<name>A0A840V5W5_9BACT</name>
<keyword evidence="3" id="KW-1185">Reference proteome</keyword>
<sequence length="145" mass="17039">MNSITSKTPVFLLALVIVLYCGVLPGIPGGLVNPDTALADKDDNIEYPRNGDGWKDTRDNNEYYQEMNQLDVERDRERNKLEQEYNRELEGINQEFQRDIAEEDDPAAAEEKYREKRDDLEFKFEEKQQQLSEWYEEKAAEIEGR</sequence>